<name>A0A445BMA2_ARAHY</name>
<keyword evidence="4" id="KW-1185">Reference proteome</keyword>
<dbReference type="SUPFAM" id="SSF53300">
    <property type="entry name" value="vWA-like"/>
    <property type="match status" value="1"/>
</dbReference>
<dbReference type="Proteomes" id="UP000289738">
    <property type="component" value="Chromosome A09"/>
</dbReference>
<dbReference type="InterPro" id="IPR036465">
    <property type="entry name" value="vWFA_dom_sf"/>
</dbReference>
<dbReference type="PANTHER" id="PTHR46503:SF9">
    <property type="entry name" value="INTER ALPHA-TRYPSIN INHIBITOR, HEAVY CHAIN-LIKE PROTEIN"/>
    <property type="match status" value="1"/>
</dbReference>
<gene>
    <name evidence="3" type="ORF">Ahy_A09g045416</name>
</gene>
<accession>A0A445BMA2</accession>
<organism evidence="3 4">
    <name type="scientific">Arachis hypogaea</name>
    <name type="common">Peanut</name>
    <dbReference type="NCBI Taxonomy" id="3818"/>
    <lineage>
        <taxon>Eukaryota</taxon>
        <taxon>Viridiplantae</taxon>
        <taxon>Streptophyta</taxon>
        <taxon>Embryophyta</taxon>
        <taxon>Tracheophyta</taxon>
        <taxon>Spermatophyta</taxon>
        <taxon>Magnoliopsida</taxon>
        <taxon>eudicotyledons</taxon>
        <taxon>Gunneridae</taxon>
        <taxon>Pentapetalae</taxon>
        <taxon>rosids</taxon>
        <taxon>fabids</taxon>
        <taxon>Fabales</taxon>
        <taxon>Fabaceae</taxon>
        <taxon>Papilionoideae</taxon>
        <taxon>50 kb inversion clade</taxon>
        <taxon>dalbergioids sensu lato</taxon>
        <taxon>Dalbergieae</taxon>
        <taxon>Pterocarpus clade</taxon>
        <taxon>Arachis</taxon>
    </lineage>
</organism>
<keyword evidence="1" id="KW-0472">Membrane</keyword>
<dbReference type="SMART" id="SM00327">
    <property type="entry name" value="VWA"/>
    <property type="match status" value="1"/>
</dbReference>
<keyword evidence="1" id="KW-0812">Transmembrane</keyword>
<dbReference type="STRING" id="3818.A0A445BMA2"/>
<feature type="transmembrane region" description="Helical" evidence="1">
    <location>
        <begin position="56"/>
        <end position="85"/>
    </location>
</feature>
<evidence type="ECO:0000259" key="2">
    <source>
        <dbReference type="PROSITE" id="PS50234"/>
    </source>
</evidence>
<protein>
    <recommendedName>
        <fullName evidence="2">VWFA domain-containing protein</fullName>
    </recommendedName>
</protein>
<keyword evidence="1" id="KW-1133">Transmembrane helix</keyword>
<feature type="domain" description="VWFA" evidence="2">
    <location>
        <begin position="457"/>
        <end position="632"/>
    </location>
</feature>
<evidence type="ECO:0000256" key="1">
    <source>
        <dbReference type="SAM" id="Phobius"/>
    </source>
</evidence>
<dbReference type="Gene3D" id="3.40.50.410">
    <property type="entry name" value="von Willebrand factor, type A domain"/>
    <property type="match status" value="1"/>
</dbReference>
<proteinExistence type="predicted"/>
<reference evidence="3 4" key="1">
    <citation type="submission" date="2019-01" db="EMBL/GenBank/DDBJ databases">
        <title>Sequencing of cultivated peanut Arachis hypogaea provides insights into genome evolution and oil improvement.</title>
        <authorList>
            <person name="Chen X."/>
        </authorList>
    </citation>
    <scope>NUCLEOTIDE SEQUENCE [LARGE SCALE GENOMIC DNA]</scope>
    <source>
        <strain evidence="4">cv. Fuhuasheng</strain>
        <tissue evidence="3">Leaves</tissue>
    </source>
</reference>
<dbReference type="Pfam" id="PF13768">
    <property type="entry name" value="VWA_3"/>
    <property type="match status" value="1"/>
</dbReference>
<comment type="caution">
    <text evidence="3">The sequence shown here is derived from an EMBL/GenBank/DDBJ whole genome shotgun (WGS) entry which is preliminary data.</text>
</comment>
<evidence type="ECO:0000313" key="3">
    <source>
        <dbReference type="EMBL" id="RYR39813.1"/>
    </source>
</evidence>
<dbReference type="AlphaFoldDB" id="A0A445BMA2"/>
<dbReference type="PANTHER" id="PTHR46503">
    <property type="entry name" value="INTER-ALPHA-TRYPSIN INHIBITOR HEAVY CHAIN-LIKE PROTEIN"/>
    <property type="match status" value="1"/>
</dbReference>
<evidence type="ECO:0000313" key="4">
    <source>
        <dbReference type="Proteomes" id="UP000289738"/>
    </source>
</evidence>
<dbReference type="PROSITE" id="PS50234">
    <property type="entry name" value="VWFA"/>
    <property type="match status" value="1"/>
</dbReference>
<dbReference type="InterPro" id="IPR002035">
    <property type="entry name" value="VWF_A"/>
</dbReference>
<sequence>MRRWWQGRRKRQTMVAVAIAESRRWIWAGRRDQLEPTENLFHAFDSIEEEDDAVSLLFLMLGLFGATSSSSSLFSSFSSSFFLFLHQLLFKTLHFHLPINASFHILPKFSNLLLLSLIFFLKTLAGNSSPASSAAVMANQFSSSVDFGLRLSRRIYYGQGPAPAPAMSRSPEEYLPTAPMCYAVISDPDTVDNPDIRSYQPYVHGKCDPPALIPLQLLGVTMEVDCSLDTAFVTVNARWRVHCVLGSSTCDCRLAIPMGEQGSLLGVEVDNFGRSYHTELISRNDENDKEKVAKAKDGYFLKSQIYIIDIPQFSGGSIFSIKIKWSQEILFNEGQFSLNIPFSFPSYVNPIGIKSPKKERILLKVNSGAAREVSCNTSSHPLKVLMRQAGKLSLSYEAEVQAWSSIDFSLSYIVSLTDIVGGVLLQSPFLRDFDEREIFCLYLYLGKSQDRKVFRKNVVFIVDISGSMKGSPLESTKNALIASLSHLDAQDTFNIIAFNGEFYSFSGLMEPATVEKLLSATKWVEATFIANGGTNILNPLTQAMKLFQNSTASDSIPLIFLVTDGTVENERQICNFVKSCLTNGQPVRTPRICLHCNHYFLQMLAQIGRGHYDAAFDLDSISFRMQRLFRTASSVIVSDITLGGLGLDSVELFPPYIPDLSLESPLMISGRCNGTFPESVKVTGTLADMTKFEVDLEVQREKDIQLTNILAKRHMDLVTSQAWLLESAELVEKVSKMSIQHKIPSEYTCMVLVENSDGKKAPEPMLIKRAYSKLSRQRLERNTQKLFLGGMSLGFGDLKATVNNVPPAIKEAKPSEGLLEKATSTCCGRFADNCCGMCLLQTCRFANDQCTIVCTQLCAALACFELINCCIELCDCDCL</sequence>
<dbReference type="EMBL" id="SDMP01000009">
    <property type="protein sequence ID" value="RYR39813.1"/>
    <property type="molecule type" value="Genomic_DNA"/>
</dbReference>